<feature type="region of interest" description="Disordered" evidence="2">
    <location>
        <begin position="1"/>
        <end position="23"/>
    </location>
</feature>
<feature type="compositionally biased region" description="Polar residues" evidence="2">
    <location>
        <begin position="359"/>
        <end position="371"/>
    </location>
</feature>
<feature type="compositionally biased region" description="Low complexity" evidence="2">
    <location>
        <begin position="902"/>
        <end position="918"/>
    </location>
</feature>
<feature type="compositionally biased region" description="Polar residues" evidence="2">
    <location>
        <begin position="440"/>
        <end position="465"/>
    </location>
</feature>
<dbReference type="InterPro" id="IPR009604">
    <property type="entry name" value="LsmAD_domain"/>
</dbReference>
<feature type="compositionally biased region" description="Polar residues" evidence="2">
    <location>
        <begin position="876"/>
        <end position="901"/>
    </location>
</feature>
<feature type="compositionally biased region" description="Low complexity" evidence="2">
    <location>
        <begin position="560"/>
        <end position="577"/>
    </location>
</feature>
<feature type="compositionally biased region" description="Basic and acidic residues" evidence="2">
    <location>
        <begin position="759"/>
        <end position="796"/>
    </location>
</feature>
<evidence type="ECO:0000256" key="2">
    <source>
        <dbReference type="SAM" id="MobiDB-lite"/>
    </source>
</evidence>
<feature type="compositionally biased region" description="Low complexity" evidence="2">
    <location>
        <begin position="372"/>
        <end position="383"/>
    </location>
</feature>
<accession>A0A0K0E6J4</accession>
<feature type="compositionally biased region" description="Basic residues" evidence="2">
    <location>
        <begin position="1073"/>
        <end position="1092"/>
    </location>
</feature>
<reference evidence="5" key="1">
    <citation type="submission" date="2015-08" db="UniProtKB">
        <authorList>
            <consortium name="WormBaseParasite"/>
        </authorList>
    </citation>
    <scope>IDENTIFICATION</scope>
</reference>
<dbReference type="Proteomes" id="UP000035681">
    <property type="component" value="Unplaced"/>
</dbReference>
<protein>
    <submittedName>
        <fullName evidence="5 6">LsmAD domain-containing protein</fullName>
    </submittedName>
</protein>
<dbReference type="PANTHER" id="PTHR12854">
    <property type="entry name" value="ATAXIN 2-RELATED"/>
    <property type="match status" value="1"/>
</dbReference>
<evidence type="ECO:0000313" key="4">
    <source>
        <dbReference type="Proteomes" id="UP000035681"/>
    </source>
</evidence>
<feature type="compositionally biased region" description="Basic and acidic residues" evidence="2">
    <location>
        <begin position="511"/>
        <end position="559"/>
    </location>
</feature>
<evidence type="ECO:0000259" key="3">
    <source>
        <dbReference type="SMART" id="SM01272"/>
    </source>
</evidence>
<feature type="compositionally biased region" description="Low complexity" evidence="2">
    <location>
        <begin position="291"/>
        <end position="347"/>
    </location>
</feature>
<evidence type="ECO:0000256" key="1">
    <source>
        <dbReference type="ARBA" id="ARBA00007503"/>
    </source>
</evidence>
<dbReference type="WBParaSite" id="SSTP_0000512300.1">
    <property type="protein sequence ID" value="SSTP_0000512300.1"/>
    <property type="gene ID" value="SSTP_0000512300"/>
</dbReference>
<feature type="compositionally biased region" description="Low complexity" evidence="2">
    <location>
        <begin position="420"/>
        <end position="432"/>
    </location>
</feature>
<proteinExistence type="inferred from homology"/>
<dbReference type="PANTHER" id="PTHR12854:SF7">
    <property type="entry name" value="ATAXIN-2 HOMOLOG"/>
    <property type="match status" value="1"/>
</dbReference>
<dbReference type="InterPro" id="IPR045117">
    <property type="entry name" value="ATXN2-like"/>
</dbReference>
<dbReference type="GO" id="GO:0010494">
    <property type="term" value="C:cytoplasmic stress granule"/>
    <property type="evidence" value="ECO:0007669"/>
    <property type="project" value="TreeGrafter"/>
</dbReference>
<dbReference type="InterPro" id="IPR025852">
    <property type="entry name" value="SM_dom_ATX"/>
</dbReference>
<feature type="compositionally biased region" description="Polar residues" evidence="2">
    <location>
        <begin position="956"/>
        <end position="970"/>
    </location>
</feature>
<keyword evidence="4" id="KW-1185">Reference proteome</keyword>
<feature type="compositionally biased region" description="Polar residues" evidence="2">
    <location>
        <begin position="278"/>
        <end position="290"/>
    </location>
</feature>
<feature type="compositionally biased region" description="Polar residues" evidence="2">
    <location>
        <begin position="699"/>
        <end position="708"/>
    </location>
</feature>
<feature type="compositionally biased region" description="Polar residues" evidence="2">
    <location>
        <begin position="1"/>
        <end position="20"/>
    </location>
</feature>
<feature type="region of interest" description="Disordered" evidence="2">
    <location>
        <begin position="1035"/>
        <end position="1141"/>
    </location>
</feature>
<dbReference type="SMART" id="SM01272">
    <property type="entry name" value="LsmAD"/>
    <property type="match status" value="1"/>
</dbReference>
<name>A0A0K0E6J4_STRER</name>
<dbReference type="GO" id="GO:0003729">
    <property type="term" value="F:mRNA binding"/>
    <property type="evidence" value="ECO:0007669"/>
    <property type="project" value="TreeGrafter"/>
</dbReference>
<feature type="compositionally biased region" description="Polar residues" evidence="2">
    <location>
        <begin position="926"/>
        <end position="942"/>
    </location>
</feature>
<feature type="compositionally biased region" description="Polar residues" evidence="2">
    <location>
        <begin position="1044"/>
        <end position="1063"/>
    </location>
</feature>
<feature type="compositionally biased region" description="Low complexity" evidence="2">
    <location>
        <begin position="1093"/>
        <end position="1141"/>
    </location>
</feature>
<sequence>MPLRQSTENNDSRNKCNSVDVSPGKVDGVYTNGEMVRVLTFIHGRETKILTTDGEIIEGVFSSASENCDVAVRLASEESKKGKNNLLTLESDVVEKMQIGRDSIVSMTFDLKSSKDGHTFATDLDYSKRFTTPKPIDSEEKEFVEWDGGDEADDVLDVNMPTQDNKDHLYNGKNNKELGWSVDDMFKKNNDLGVKSTFEGSEGLYTTVEVVGNHEDRIRAEELAKEIESNVESRKAAELENDDEEKNIIERKPAMVESNDIRNSSNNQKRPNGHQRNSRNGPLSRNSGQMNKNNDNFQNTNNRGYGNNRDGRYQPPQKQQYNNSQQGSSTQNQQQSNQQQSSYINNQRGQDFGNKYDNKQTNMSGNRTIPRNNSGNLSQNNYNRSSNQEGPKGVIQRTKDLNNQQQKKSGDGGRSSNYDNNTKNNMSSMNNSGGVWNRAPPSSGNRVSNNLNELNTPDNSHGNKNIKNEGISKKDNTHNDSPNFSKKDNNKGSRDVSIAESTTSTTTSNDNNKKVESLKVEAKKESSQSETVVVKERDQQQVQRNKNEEEKDSSKKSETIDTTICSNNSSSTTSSTKSFKFNVDAPAFVPSSTINTPSSPSNIPSPPETINTNPVPTHIPPQPVWYQPAVFQGGNYMYGPPTHTNIQHQFYTPYPPQHPTGINSGNPQIGTYVVGGPMPIPQSTVNQGNVVQMPVQASDTNTQAQGNPPTVPPPIQGVSAQTATAQPPPPPPVIHPQATSHYPQHNIHPGQMHHPPPLHRYDGQERRDKKPKNEYRNKDRDHRDYHGPKRDDRYHQNEAQNIPPPTTGYPGQMIPGYTQYSPYAPSHIFPIPYSYFPANTSINQQTIPPISGASSIHYQIPSQQGVIPQQPIGNDVQGSGSLMYNNSNPRQGNQNTGHKQYTTGDNNITNDSNSNNNTHQRHTHSPESVNQQNQQSRPTSPKSSSNNNNNGGVHRSSPTLSTTSQHSYHQPQQIVPMQQYVMPPVCQAPGPMNVPPGQGTHFNMAAPGPYQHPQGIIPGNNMMFYPTVLAVQPPHYQMAPPRRNSISHNGGSGQVYNNGSNLQGGHIQPTPSIHHHHHHQGHPQQQQHHHHQPQQQQQIGQQGPSQHQSSCSQQPSSEGVNNSNSGGSLQQSSSTQSTNAD</sequence>
<dbReference type="GO" id="GO:0034063">
    <property type="term" value="P:stress granule assembly"/>
    <property type="evidence" value="ECO:0007669"/>
    <property type="project" value="TreeGrafter"/>
</dbReference>
<comment type="similarity">
    <text evidence="1">Belongs to the ataxin-2 family.</text>
</comment>
<feature type="region of interest" description="Disordered" evidence="2">
    <location>
        <begin position="866"/>
        <end position="970"/>
    </location>
</feature>
<evidence type="ECO:0000313" key="6">
    <source>
        <dbReference type="WBParaSite" id="TCONS_00009854.p1"/>
    </source>
</evidence>
<dbReference type="AlphaFoldDB" id="A0A0K0E6J4"/>
<feature type="compositionally biased region" description="Basic and acidic residues" evidence="2">
    <location>
        <begin position="466"/>
        <end position="478"/>
    </location>
</feature>
<organism evidence="5">
    <name type="scientific">Strongyloides stercoralis</name>
    <name type="common">Threadworm</name>
    <dbReference type="NCBI Taxonomy" id="6248"/>
    <lineage>
        <taxon>Eukaryota</taxon>
        <taxon>Metazoa</taxon>
        <taxon>Ecdysozoa</taxon>
        <taxon>Nematoda</taxon>
        <taxon>Chromadorea</taxon>
        <taxon>Rhabditida</taxon>
        <taxon>Tylenchina</taxon>
        <taxon>Panagrolaimomorpha</taxon>
        <taxon>Strongyloidoidea</taxon>
        <taxon>Strongyloididae</taxon>
        <taxon>Strongyloides</taxon>
    </lineage>
</organism>
<feature type="compositionally biased region" description="Polar residues" evidence="2">
    <location>
        <begin position="261"/>
        <end position="270"/>
    </location>
</feature>
<feature type="compositionally biased region" description="Basic and acidic residues" evidence="2">
    <location>
        <begin position="228"/>
        <end position="238"/>
    </location>
</feature>
<feature type="region of interest" description="Disordered" evidence="2">
    <location>
        <begin position="699"/>
        <end position="813"/>
    </location>
</feature>
<feature type="region of interest" description="Disordered" evidence="2">
    <location>
        <begin position="228"/>
        <end position="577"/>
    </location>
</feature>
<dbReference type="WBParaSite" id="TCONS_00009854.p1">
    <property type="protein sequence ID" value="TCONS_00009854.p1"/>
    <property type="gene ID" value="XLOC_007580"/>
</dbReference>
<evidence type="ECO:0000313" key="5">
    <source>
        <dbReference type="WBParaSite" id="SSTP_0000512300.1"/>
    </source>
</evidence>
<dbReference type="STRING" id="6248.A0A0K0E6J4"/>
<feature type="domain" description="LsmAD" evidence="3">
    <location>
        <begin position="192"/>
        <end position="252"/>
    </location>
</feature>
<dbReference type="Pfam" id="PF14438">
    <property type="entry name" value="SM-ATX"/>
    <property type="match status" value="1"/>
</dbReference>
<feature type="compositionally biased region" description="Basic and acidic residues" evidence="2">
    <location>
        <begin position="485"/>
        <end position="494"/>
    </location>
</feature>